<keyword evidence="2" id="KW-1185">Reference proteome</keyword>
<evidence type="ECO:0000313" key="1">
    <source>
        <dbReference type="EMBL" id="CRG51815.1"/>
    </source>
</evidence>
<evidence type="ECO:0000313" key="2">
    <source>
        <dbReference type="Proteomes" id="UP000047420"/>
    </source>
</evidence>
<sequence>MTNLPHDYYVNLVKILLKKSSYADRFRLAEVIEREAMRIASHDQAVSNAKTSLVTKVVMGGENEEHRYTETNLT</sequence>
<name>A0ABP1ZJT2_9GAMM</name>
<gene>
    <name evidence="1" type="ORF">ERS008478_03460</name>
</gene>
<reference evidence="1 2" key="1">
    <citation type="submission" date="2015-03" db="EMBL/GenBank/DDBJ databases">
        <authorList>
            <consortium name="Pathogen Informatics"/>
            <person name="Murphy D."/>
        </authorList>
    </citation>
    <scope>NUCLEOTIDE SEQUENCE [LARGE SCALE GENOMIC DNA]</scope>
    <source>
        <strain evidence="1 2">WP-931201</strain>
    </source>
</reference>
<proteinExistence type="predicted"/>
<dbReference type="EMBL" id="CVMG01000031">
    <property type="protein sequence ID" value="CRG51815.1"/>
    <property type="molecule type" value="Genomic_DNA"/>
</dbReference>
<protein>
    <submittedName>
        <fullName evidence="1">Uncharacterized protein</fullName>
    </submittedName>
</protein>
<dbReference type="RefSeq" id="WP_051373120.1">
    <property type="nucleotide sequence ID" value="NZ_CBLG010000195.1"/>
</dbReference>
<dbReference type="Proteomes" id="UP000047420">
    <property type="component" value="Unassembled WGS sequence"/>
</dbReference>
<comment type="caution">
    <text evidence="1">The sequence shown here is derived from an EMBL/GenBank/DDBJ whole genome shotgun (WGS) entry which is preliminary data.</text>
</comment>
<organism evidence="1 2">
    <name type="scientific">Yersinia wautersii</name>
    <dbReference type="NCBI Taxonomy" id="1341643"/>
    <lineage>
        <taxon>Bacteria</taxon>
        <taxon>Pseudomonadati</taxon>
        <taxon>Pseudomonadota</taxon>
        <taxon>Gammaproteobacteria</taxon>
        <taxon>Enterobacterales</taxon>
        <taxon>Yersiniaceae</taxon>
        <taxon>Yersinia</taxon>
    </lineage>
</organism>
<accession>A0ABP1ZJT2</accession>